<dbReference type="RefSeq" id="WP_246903090.1">
    <property type="nucleotide sequence ID" value="NZ_JALJRB010000003.1"/>
</dbReference>
<evidence type="ECO:0000313" key="2">
    <source>
        <dbReference type="Proteomes" id="UP001165427"/>
    </source>
</evidence>
<organism evidence="1 2">
    <name type="scientific">Desulfatitalea alkaliphila</name>
    <dbReference type="NCBI Taxonomy" id="2929485"/>
    <lineage>
        <taxon>Bacteria</taxon>
        <taxon>Pseudomonadati</taxon>
        <taxon>Thermodesulfobacteriota</taxon>
        <taxon>Desulfobacteria</taxon>
        <taxon>Desulfobacterales</taxon>
        <taxon>Desulfosarcinaceae</taxon>
        <taxon>Desulfatitalea</taxon>
    </lineage>
</organism>
<dbReference type="EMBL" id="JALJRB010000003">
    <property type="protein sequence ID" value="MCJ8499663.1"/>
    <property type="molecule type" value="Genomic_DNA"/>
</dbReference>
<accession>A0AA41UNN1</accession>
<proteinExistence type="predicted"/>
<gene>
    <name evidence="1" type="ORF">MRX98_03680</name>
</gene>
<evidence type="ECO:0000313" key="1">
    <source>
        <dbReference type="EMBL" id="MCJ8499663.1"/>
    </source>
</evidence>
<dbReference type="AlphaFoldDB" id="A0AA41UNN1"/>
<keyword evidence="2" id="KW-1185">Reference proteome</keyword>
<reference evidence="1" key="1">
    <citation type="submission" date="2022-04" db="EMBL/GenBank/DDBJ databases">
        <title>Desulfatitalea alkaliphila sp. nov., a novel anaerobic sulfate-reducing bacterium isolated from terrestrial mud volcano, Taman Peninsula, Russia.</title>
        <authorList>
            <person name="Khomyakova M.A."/>
            <person name="Merkel A.Y."/>
            <person name="Slobodkin A.I."/>
        </authorList>
    </citation>
    <scope>NUCLEOTIDE SEQUENCE</scope>
    <source>
        <strain evidence="1">M08but</strain>
    </source>
</reference>
<name>A0AA41UNN1_9BACT</name>
<dbReference type="Proteomes" id="UP001165427">
    <property type="component" value="Unassembled WGS sequence"/>
</dbReference>
<comment type="caution">
    <text evidence="1">The sequence shown here is derived from an EMBL/GenBank/DDBJ whole genome shotgun (WGS) entry which is preliminary data.</text>
</comment>
<sequence>MLNVTDAAQERIARFFDDNEIKPIRVFMASRCGGSQMALALDSIHPDDATFEFAGIQYVVDKVFLELAQPIEIDFAGEGFKVTTALPSNGGCGGCGSSESCCS</sequence>
<dbReference type="InterPro" id="IPR035903">
    <property type="entry name" value="HesB-like_dom_sf"/>
</dbReference>
<dbReference type="SUPFAM" id="SSF89360">
    <property type="entry name" value="HesB-like domain"/>
    <property type="match status" value="1"/>
</dbReference>
<dbReference type="Gene3D" id="2.60.300.12">
    <property type="entry name" value="HesB-like domain"/>
    <property type="match status" value="1"/>
</dbReference>
<protein>
    <submittedName>
        <fullName evidence="1">IscA/HesB family protein</fullName>
    </submittedName>
</protein>
<dbReference type="NCBIfam" id="NF038090">
    <property type="entry name" value="IscA_HesB_Se"/>
    <property type="match status" value="1"/>
</dbReference>